<dbReference type="RefSeq" id="WP_044180674.1">
    <property type="nucleotide sequence ID" value="NZ_JMCB01000001.1"/>
</dbReference>
<dbReference type="EMBL" id="JMCB01000001">
    <property type="protein sequence ID" value="KFE71896.1"/>
    <property type="molecule type" value="Genomic_DNA"/>
</dbReference>
<name>A0A085WW33_9BACT</name>
<dbReference type="OrthoDB" id="118811at2"/>
<keyword evidence="3" id="KW-1185">Reference proteome</keyword>
<dbReference type="STRING" id="394096.DB31_0157"/>
<proteinExistence type="predicted"/>
<organism evidence="2 3">
    <name type="scientific">Hyalangium minutum</name>
    <dbReference type="NCBI Taxonomy" id="394096"/>
    <lineage>
        <taxon>Bacteria</taxon>
        <taxon>Pseudomonadati</taxon>
        <taxon>Myxococcota</taxon>
        <taxon>Myxococcia</taxon>
        <taxon>Myxococcales</taxon>
        <taxon>Cystobacterineae</taxon>
        <taxon>Archangiaceae</taxon>
        <taxon>Hyalangium</taxon>
    </lineage>
</organism>
<accession>A0A085WW33</accession>
<reference evidence="2 3" key="1">
    <citation type="submission" date="2014-04" db="EMBL/GenBank/DDBJ databases">
        <title>Genome assembly of Hyalangium minutum DSM 14724.</title>
        <authorList>
            <person name="Sharma G."/>
            <person name="Subramanian S."/>
        </authorList>
    </citation>
    <scope>NUCLEOTIDE SEQUENCE [LARGE SCALE GENOMIC DNA]</scope>
    <source>
        <strain evidence="2 3">DSM 14724</strain>
    </source>
</reference>
<gene>
    <name evidence="2" type="ORF">DB31_0157</name>
</gene>
<evidence type="ECO:0000313" key="3">
    <source>
        <dbReference type="Proteomes" id="UP000028725"/>
    </source>
</evidence>
<dbReference type="Proteomes" id="UP000028725">
    <property type="component" value="Unassembled WGS sequence"/>
</dbReference>
<dbReference type="InterPro" id="IPR012924">
    <property type="entry name" value="TfuA_core"/>
</dbReference>
<comment type="caution">
    <text evidence="2">The sequence shown here is derived from an EMBL/GenBank/DDBJ whole genome shotgun (WGS) entry which is preliminary data.</text>
</comment>
<protein>
    <recommendedName>
        <fullName evidence="1">TfuA-like core domain-containing protein</fullName>
    </recommendedName>
</protein>
<feature type="domain" description="TfuA-like core" evidence="1">
    <location>
        <begin position="53"/>
        <end position="172"/>
    </location>
</feature>
<evidence type="ECO:0000313" key="2">
    <source>
        <dbReference type="EMBL" id="KFE71896.1"/>
    </source>
</evidence>
<dbReference type="Pfam" id="PF07812">
    <property type="entry name" value="TfuA"/>
    <property type="match status" value="1"/>
</dbReference>
<sequence>MKRRPEDLVVFLGPSLPVGEARRWVNCHVLPPARRGDVWRALALRPRAIALIDGVGEALPPVWHQELLAAVEAGVAVFGGAGQGALRAAELAAQGMVGVGQIFEWYRTGMLVDDSEVALRHAGAEQGYRPLTVPMVNVRHVVTQARAARVLNARQARTLVTVAERLYYAERTWRRILDAERPSWSAATWGSWEGWFSRGVEDLQALDAQACLRAAAAFLASAAPVKPPRGGVRTSLPAKVRRRRLEEGVAVLAGRTVSSSQVLAVLQQEPDSAALAEAGLRRALLAGWARSLGLEPTAEEVKQAEDEWWRRHGVRPPDREVFLGACGLDGPGLRRLCEEWALERLVLSHAARLLPEGPSREEALASEARLQGRWAQAARGVRWAQRRRAR</sequence>
<dbReference type="AlphaFoldDB" id="A0A085WW33"/>
<evidence type="ECO:0000259" key="1">
    <source>
        <dbReference type="Pfam" id="PF07812"/>
    </source>
</evidence>